<dbReference type="InterPro" id="IPR008969">
    <property type="entry name" value="CarboxyPept-like_regulatory"/>
</dbReference>
<dbReference type="Pfam" id="PF00593">
    <property type="entry name" value="TonB_dep_Rec_b-barrel"/>
    <property type="match status" value="1"/>
</dbReference>
<dbReference type="Proteomes" id="UP000257136">
    <property type="component" value="Unassembled WGS sequence"/>
</dbReference>
<evidence type="ECO:0000256" key="4">
    <source>
        <dbReference type="ARBA" id="ARBA00022692"/>
    </source>
</evidence>
<evidence type="ECO:0000313" key="13">
    <source>
        <dbReference type="Proteomes" id="UP000257136"/>
    </source>
</evidence>
<evidence type="ECO:0000256" key="1">
    <source>
        <dbReference type="ARBA" id="ARBA00004571"/>
    </source>
</evidence>
<evidence type="ECO:0000256" key="8">
    <source>
        <dbReference type="PROSITE-ProRule" id="PRU01360"/>
    </source>
</evidence>
<keyword evidence="3 8" id="KW-1134">Transmembrane beta strand</keyword>
<evidence type="ECO:0000256" key="3">
    <source>
        <dbReference type="ARBA" id="ARBA00022452"/>
    </source>
</evidence>
<dbReference type="InterPro" id="IPR037066">
    <property type="entry name" value="Plug_dom_sf"/>
</dbReference>
<keyword evidence="5 9" id="KW-0798">TonB box</keyword>
<accession>A0A3E0EWI2</accession>
<keyword evidence="13" id="KW-1185">Reference proteome</keyword>
<name>A0A3E0EWI2_9FLAO</name>
<dbReference type="NCBIfam" id="TIGR04056">
    <property type="entry name" value="OMP_RagA_SusC"/>
    <property type="match status" value="1"/>
</dbReference>
<dbReference type="Pfam" id="PF07715">
    <property type="entry name" value="Plug"/>
    <property type="match status" value="1"/>
</dbReference>
<keyword evidence="7 8" id="KW-0998">Cell outer membrane</keyword>
<comment type="subcellular location">
    <subcellularLocation>
        <location evidence="1 8">Cell outer membrane</location>
        <topology evidence="1 8">Multi-pass membrane protein</topology>
    </subcellularLocation>
</comment>
<dbReference type="GO" id="GO:0009279">
    <property type="term" value="C:cell outer membrane"/>
    <property type="evidence" value="ECO:0007669"/>
    <property type="project" value="UniProtKB-SubCell"/>
</dbReference>
<evidence type="ECO:0000259" key="11">
    <source>
        <dbReference type="Pfam" id="PF07715"/>
    </source>
</evidence>
<dbReference type="InterPro" id="IPR023997">
    <property type="entry name" value="TonB-dep_OMP_SusC/RagA_CS"/>
</dbReference>
<keyword evidence="2 8" id="KW-0813">Transport</keyword>
<comment type="similarity">
    <text evidence="8 9">Belongs to the TonB-dependent receptor family.</text>
</comment>
<dbReference type="Gene3D" id="2.60.40.1120">
    <property type="entry name" value="Carboxypeptidase-like, regulatory domain"/>
    <property type="match status" value="1"/>
</dbReference>
<dbReference type="Gene3D" id="2.170.130.10">
    <property type="entry name" value="TonB-dependent receptor, plug domain"/>
    <property type="match status" value="1"/>
</dbReference>
<feature type="domain" description="TonB-dependent receptor-like beta-barrel" evidence="10">
    <location>
        <begin position="435"/>
        <end position="835"/>
    </location>
</feature>
<dbReference type="AlphaFoldDB" id="A0A3E0EWI2"/>
<dbReference type="PROSITE" id="PS52016">
    <property type="entry name" value="TONB_DEPENDENT_REC_3"/>
    <property type="match status" value="1"/>
</dbReference>
<dbReference type="InterPro" id="IPR012910">
    <property type="entry name" value="Plug_dom"/>
</dbReference>
<evidence type="ECO:0000256" key="7">
    <source>
        <dbReference type="ARBA" id="ARBA00023237"/>
    </source>
</evidence>
<evidence type="ECO:0000256" key="5">
    <source>
        <dbReference type="ARBA" id="ARBA00023077"/>
    </source>
</evidence>
<dbReference type="Gene3D" id="2.40.170.20">
    <property type="entry name" value="TonB-dependent receptor, beta-barrel domain"/>
    <property type="match status" value="1"/>
</dbReference>
<gene>
    <name evidence="12" type="ORF">C8P67_101294</name>
</gene>
<keyword evidence="4 8" id="KW-0812">Transmembrane</keyword>
<dbReference type="InterPro" id="IPR000531">
    <property type="entry name" value="Beta-barrel_TonB"/>
</dbReference>
<feature type="domain" description="TonB-dependent receptor plug" evidence="11">
    <location>
        <begin position="126"/>
        <end position="233"/>
    </location>
</feature>
<dbReference type="Pfam" id="PF13715">
    <property type="entry name" value="CarbopepD_reg_2"/>
    <property type="match status" value="1"/>
</dbReference>
<evidence type="ECO:0000256" key="2">
    <source>
        <dbReference type="ARBA" id="ARBA00022448"/>
    </source>
</evidence>
<dbReference type="InterPro" id="IPR036942">
    <property type="entry name" value="Beta-barrel_TonB_sf"/>
</dbReference>
<dbReference type="InterPro" id="IPR023996">
    <property type="entry name" value="TonB-dep_OMP_SusC/RagA"/>
</dbReference>
<evidence type="ECO:0000256" key="6">
    <source>
        <dbReference type="ARBA" id="ARBA00023136"/>
    </source>
</evidence>
<evidence type="ECO:0000313" key="12">
    <source>
        <dbReference type="EMBL" id="REH01810.1"/>
    </source>
</evidence>
<dbReference type="SUPFAM" id="SSF56935">
    <property type="entry name" value="Porins"/>
    <property type="match status" value="1"/>
</dbReference>
<protein>
    <submittedName>
        <fullName evidence="12">TonB-linked SusC/RagA family outer membrane protein</fullName>
    </submittedName>
</protein>
<comment type="caution">
    <text evidence="12">The sequence shown here is derived from an EMBL/GenBank/DDBJ whole genome shotgun (WGS) entry which is preliminary data.</text>
</comment>
<dbReference type="OrthoDB" id="9768177at2"/>
<dbReference type="SUPFAM" id="SSF49464">
    <property type="entry name" value="Carboxypeptidase regulatory domain-like"/>
    <property type="match status" value="1"/>
</dbReference>
<proteinExistence type="inferred from homology"/>
<keyword evidence="6 8" id="KW-0472">Membrane</keyword>
<evidence type="ECO:0000256" key="9">
    <source>
        <dbReference type="RuleBase" id="RU003357"/>
    </source>
</evidence>
<sequence>MKIREQLKNGISFCYVLAILLGLLMSNEMAAQKNTTISGIIKDDAGLSMPGVNIVEKGTSNSASTDFDGKFNLKLTTDNAVLVVSFISFQTQTVSVAGRTSLEIKLKSEEQTLKEVVVVGYGTTKKSDVTGAVNTLSSAKITERNVTNPMDAIQGSIAGVQVTSNSGRIGDGFNVVIRGSNSINKDGSKPLFVVDGVPTDNIDFLNPQDIARMDVLKDASSAAIYGSRGGSGVIIVTTKSGASAKSGLTVSFDTSYGNKEAVRLPKMMSPEKWWYYHQSAYLANNISTANPTHMDTTPAELTNLVGVQGKNPLLYERVARNQSYDWRDNVLRSGMTQNNYLNVSGRSDNGLAYNIGLGAQKETGVIDNESIEKYSFKAGLNHKVNDKISFGINLTLSKSVDQLGSATAMTEAFRQNPFTSPWAIDDVGNEIIGTYTPQPGTLKYPNGIDAINKTGSYNPFLEIANSSDEISRWTSITSAFAEYNATKWLSFKSTLSAGYTSAREGRSLGAQTDFGSKNGNLASGDVTNMTNFNYTWDNQFNINYTLKEDHVFSFLGLMSLYSNATETYFSASRLNPFETGFYNLGSGVQSTYTLSPANGNYPSLIPSGVFFPYTKNTLESYAARFNYAYKGRYLLTASVRADGSSVLAEGNKWTSFPSVALGWNIHNENFMTNLTFVSNLKLRASIGYTGNDNIPAYSSFSLLTAPTYYDFNGTIANGYSSLNLGNKDLGWEKTREVNFGLDYGFINNRISGSVDVYDRLSEDLLFQQALPLENGVPTINSNVGSVSNKGIEVALTTKNIQTKNVTWETSFTFTKNMNELVSIYGQDKVSDIGNNLFIGENLHSYYNYVFDGVIQESEGVLDPLDGKIKYPFGQQAGQMKVKDLNGDGKIDPTNDRKVIGNYDPKWSGSFSTSLKVKQFDLSLSLITNQGMTVFSSFHDNFADMADRGRSKLDVADFYVPANGAGIPAQYSNTNPLGGAIGVGPLYTSNASFYKDASFVKIQNIAVGYSLDDDLLKKLKIKSLRIYANVLNPFVFTDYEGYDPEWATASLGINRVSTMTIQMGLSLKL</sequence>
<organism evidence="12 13">
    <name type="scientific">Flavobacterium aquicola</name>
    <dbReference type="NCBI Taxonomy" id="1682742"/>
    <lineage>
        <taxon>Bacteria</taxon>
        <taxon>Pseudomonadati</taxon>
        <taxon>Bacteroidota</taxon>
        <taxon>Flavobacteriia</taxon>
        <taxon>Flavobacteriales</taxon>
        <taxon>Flavobacteriaceae</taxon>
        <taxon>Flavobacterium</taxon>
    </lineage>
</organism>
<reference evidence="12 13" key="1">
    <citation type="submission" date="2018-08" db="EMBL/GenBank/DDBJ databases">
        <title>Genomic Encyclopedia of Archaeal and Bacterial Type Strains, Phase II (KMG-II): from individual species to whole genera.</title>
        <authorList>
            <person name="Goeker M."/>
        </authorList>
    </citation>
    <scope>NUCLEOTIDE SEQUENCE [LARGE SCALE GENOMIC DNA]</scope>
    <source>
        <strain evidence="12 13">DSM 100880</strain>
    </source>
</reference>
<dbReference type="RefSeq" id="WP_115809620.1">
    <property type="nucleotide sequence ID" value="NZ_QUNI01000001.1"/>
</dbReference>
<evidence type="ECO:0000259" key="10">
    <source>
        <dbReference type="Pfam" id="PF00593"/>
    </source>
</evidence>
<dbReference type="EMBL" id="QUNI01000001">
    <property type="protein sequence ID" value="REH01810.1"/>
    <property type="molecule type" value="Genomic_DNA"/>
</dbReference>
<dbReference type="InterPro" id="IPR039426">
    <property type="entry name" value="TonB-dep_rcpt-like"/>
</dbReference>
<dbReference type="NCBIfam" id="TIGR04057">
    <property type="entry name" value="SusC_RagA_signa"/>
    <property type="match status" value="1"/>
</dbReference>